<evidence type="ECO:0000313" key="3">
    <source>
        <dbReference type="EMBL" id="KAJ5080851.1"/>
    </source>
</evidence>
<dbReference type="Proteomes" id="UP001149165">
    <property type="component" value="Unassembled WGS sequence"/>
</dbReference>
<dbReference type="AlphaFoldDB" id="A0A9W9JT08"/>
<protein>
    <submittedName>
        <fullName evidence="3">Uncharacterized protein</fullName>
    </submittedName>
</protein>
<reference evidence="3" key="2">
    <citation type="journal article" date="2023" name="IMA Fungus">
        <title>Comparative genomic study of the Penicillium genus elucidates a diverse pangenome and 15 lateral gene transfer events.</title>
        <authorList>
            <person name="Petersen C."/>
            <person name="Sorensen T."/>
            <person name="Nielsen M.R."/>
            <person name="Sondergaard T.E."/>
            <person name="Sorensen J.L."/>
            <person name="Fitzpatrick D.A."/>
            <person name="Frisvad J.C."/>
            <person name="Nielsen K.L."/>
        </authorList>
    </citation>
    <scope>NUCLEOTIDE SEQUENCE</scope>
    <source>
        <strain evidence="3">IBT 30069</strain>
    </source>
</reference>
<dbReference type="PANTHER" id="PTHR35204:SF1">
    <property type="entry name" value="ENTEROTOXIN"/>
    <property type="match status" value="1"/>
</dbReference>
<name>A0A9W9JT08_9EURO</name>
<feature type="signal peptide" evidence="2">
    <location>
        <begin position="1"/>
        <end position="23"/>
    </location>
</feature>
<sequence length="467" mass="51758">MRIHQEWMRALPALACLFTSSLANDELPDLENANHIFNSIQSTLRHWGSAINYNGMSFFLASVPQGTQFYHGTGLKDPVKGTEWLAFKPEHSLGFAHRSGGRKPKNMDGLNDYPGQQLLNDAQDTITEVEEGGYLHTYAAARDLRLLFIDGMSAGPGAGAESQDRILYNDTIDGKRPVDGPSLGGPPQEQQRAKEACRMAKEDWGDRIDGIARTEGDFEIILCSFERDLELVYITQTKPQEKSPGGPGRGGPRGPGGPGGPGHGKPRGPRPGGDFNSLSTRFDERLGQKVRLDFDHFVSAYTYGLDLFPDNASAPQLGHIPIEKLHPIREDVTALINTRSPSLNAFDWQHIADMIVYRYSDELQTFAAGDFSSLQSLRDRVEQLLEPFIDYREFENSAATIDRCTTEWIPTSAPVHSLGGRAVRTVSKRLCSTMTAVLLNDDLDLETAVTSFKELVSYLQWTTWVAK</sequence>
<feature type="chain" id="PRO_5040729426" evidence="2">
    <location>
        <begin position="24"/>
        <end position="467"/>
    </location>
</feature>
<gene>
    <name evidence="3" type="ORF">N7456_013561</name>
</gene>
<dbReference type="InterPro" id="IPR038921">
    <property type="entry name" value="YOR389W-like"/>
</dbReference>
<evidence type="ECO:0000256" key="1">
    <source>
        <dbReference type="SAM" id="MobiDB-lite"/>
    </source>
</evidence>
<organism evidence="3 4">
    <name type="scientific">Penicillium angulare</name>
    <dbReference type="NCBI Taxonomy" id="116970"/>
    <lineage>
        <taxon>Eukaryota</taxon>
        <taxon>Fungi</taxon>
        <taxon>Dikarya</taxon>
        <taxon>Ascomycota</taxon>
        <taxon>Pezizomycotina</taxon>
        <taxon>Eurotiomycetes</taxon>
        <taxon>Eurotiomycetidae</taxon>
        <taxon>Eurotiales</taxon>
        <taxon>Aspergillaceae</taxon>
        <taxon>Penicillium</taxon>
    </lineage>
</organism>
<dbReference type="OrthoDB" id="10261782at2759"/>
<feature type="region of interest" description="Disordered" evidence="1">
    <location>
        <begin position="236"/>
        <end position="279"/>
    </location>
</feature>
<keyword evidence="4" id="KW-1185">Reference proteome</keyword>
<feature type="compositionally biased region" description="Gly residues" evidence="1">
    <location>
        <begin position="245"/>
        <end position="263"/>
    </location>
</feature>
<dbReference type="EMBL" id="JAPQKH010000012">
    <property type="protein sequence ID" value="KAJ5080851.1"/>
    <property type="molecule type" value="Genomic_DNA"/>
</dbReference>
<keyword evidence="2" id="KW-0732">Signal</keyword>
<proteinExistence type="predicted"/>
<dbReference type="PANTHER" id="PTHR35204">
    <property type="entry name" value="YALI0A21131P"/>
    <property type="match status" value="1"/>
</dbReference>
<reference evidence="3" key="1">
    <citation type="submission" date="2022-11" db="EMBL/GenBank/DDBJ databases">
        <authorList>
            <person name="Petersen C."/>
        </authorList>
    </citation>
    <scope>NUCLEOTIDE SEQUENCE</scope>
    <source>
        <strain evidence="3">IBT 30069</strain>
    </source>
</reference>
<evidence type="ECO:0000256" key="2">
    <source>
        <dbReference type="SAM" id="SignalP"/>
    </source>
</evidence>
<comment type="caution">
    <text evidence="3">The sequence shown here is derived from an EMBL/GenBank/DDBJ whole genome shotgun (WGS) entry which is preliminary data.</text>
</comment>
<accession>A0A9W9JT08</accession>
<feature type="region of interest" description="Disordered" evidence="1">
    <location>
        <begin position="171"/>
        <end position="197"/>
    </location>
</feature>
<evidence type="ECO:0000313" key="4">
    <source>
        <dbReference type="Proteomes" id="UP001149165"/>
    </source>
</evidence>